<protein>
    <recommendedName>
        <fullName evidence="4">NAD(P)-binding domain-containing protein</fullName>
    </recommendedName>
</protein>
<feature type="region of interest" description="Disordered" evidence="1">
    <location>
        <begin position="1"/>
        <end position="28"/>
    </location>
</feature>
<accession>A0ABC8SHR5</accession>
<dbReference type="SUPFAM" id="SSF51735">
    <property type="entry name" value="NAD(P)-binding Rossmann-fold domains"/>
    <property type="match status" value="1"/>
</dbReference>
<dbReference type="Proteomes" id="UP001642360">
    <property type="component" value="Unassembled WGS sequence"/>
</dbReference>
<keyword evidence="3" id="KW-1185">Reference proteome</keyword>
<dbReference type="EMBL" id="CAUOFW020002859">
    <property type="protein sequence ID" value="CAK9156452.1"/>
    <property type="molecule type" value="Genomic_DNA"/>
</dbReference>
<feature type="non-terminal residue" evidence="2">
    <location>
        <position position="1"/>
    </location>
</feature>
<name>A0ABC8SHR5_9AQUA</name>
<proteinExistence type="predicted"/>
<feature type="compositionally biased region" description="Acidic residues" evidence="1">
    <location>
        <begin position="94"/>
        <end position="105"/>
    </location>
</feature>
<sequence length="229" mass="24945">EMTSATAALTPTTTALFGGAQTRGSRHSPEFMRRTFPLSCPTTATSDSCAHGWSIAAHRAHRRSTLLVFSRAASSASAPETGKDKKKQKKKDNYDDEEEEEEDNVDGVGNPKKEQPSSSSSSVSVMRRLDDVNPVGLGRRSRQIFDEVWRKFSGLGQISRTTRTDDEASLLIREGGPMCEFAIPGAQNTTVLVVGATSRVGRIVVRKLMLRGYTVKVPLLASSHLSHLI</sequence>
<dbReference type="AlphaFoldDB" id="A0ABC8SHR5"/>
<feature type="compositionally biased region" description="Low complexity" evidence="1">
    <location>
        <begin position="1"/>
        <end position="15"/>
    </location>
</feature>
<dbReference type="InterPro" id="IPR036291">
    <property type="entry name" value="NAD(P)-bd_dom_sf"/>
</dbReference>
<evidence type="ECO:0000313" key="3">
    <source>
        <dbReference type="Proteomes" id="UP001642360"/>
    </source>
</evidence>
<reference evidence="2 3" key="1">
    <citation type="submission" date="2024-02" db="EMBL/GenBank/DDBJ databases">
        <authorList>
            <person name="Vignale AGUSTIN F."/>
            <person name="Sosa J E."/>
            <person name="Modenutti C."/>
        </authorList>
    </citation>
    <scope>NUCLEOTIDE SEQUENCE [LARGE SCALE GENOMIC DNA]</scope>
</reference>
<feature type="region of interest" description="Disordered" evidence="1">
    <location>
        <begin position="70"/>
        <end position="127"/>
    </location>
</feature>
<gene>
    <name evidence="2" type="ORF">ILEXP_LOCUS24995</name>
</gene>
<comment type="caution">
    <text evidence="2">The sequence shown here is derived from an EMBL/GenBank/DDBJ whole genome shotgun (WGS) entry which is preliminary data.</text>
</comment>
<evidence type="ECO:0000313" key="2">
    <source>
        <dbReference type="EMBL" id="CAK9156452.1"/>
    </source>
</evidence>
<organism evidence="2 3">
    <name type="scientific">Ilex paraguariensis</name>
    <name type="common">yerba mate</name>
    <dbReference type="NCBI Taxonomy" id="185542"/>
    <lineage>
        <taxon>Eukaryota</taxon>
        <taxon>Viridiplantae</taxon>
        <taxon>Streptophyta</taxon>
        <taxon>Embryophyta</taxon>
        <taxon>Tracheophyta</taxon>
        <taxon>Spermatophyta</taxon>
        <taxon>Magnoliopsida</taxon>
        <taxon>eudicotyledons</taxon>
        <taxon>Gunneridae</taxon>
        <taxon>Pentapetalae</taxon>
        <taxon>asterids</taxon>
        <taxon>campanulids</taxon>
        <taxon>Aquifoliales</taxon>
        <taxon>Aquifoliaceae</taxon>
        <taxon>Ilex</taxon>
    </lineage>
</organism>
<evidence type="ECO:0008006" key="4">
    <source>
        <dbReference type="Google" id="ProtNLM"/>
    </source>
</evidence>
<evidence type="ECO:0000256" key="1">
    <source>
        <dbReference type="SAM" id="MobiDB-lite"/>
    </source>
</evidence>